<reference evidence="5" key="1">
    <citation type="submission" date="2023-07" db="EMBL/GenBank/DDBJ databases">
        <authorList>
            <consortium name="CYATHOMIX"/>
        </authorList>
    </citation>
    <scope>NUCLEOTIDE SEQUENCE</scope>
    <source>
        <strain evidence="5">N/A</strain>
    </source>
</reference>
<feature type="domain" description="Peptidase M12A" evidence="4">
    <location>
        <begin position="50"/>
        <end position="258"/>
    </location>
</feature>
<feature type="binding site" evidence="2">
    <location>
        <position position="158"/>
    </location>
    <ligand>
        <name>Zn(2+)</name>
        <dbReference type="ChEBI" id="CHEBI:29105"/>
        <note>catalytic</note>
    </ligand>
</feature>
<dbReference type="PRINTS" id="PR00480">
    <property type="entry name" value="ASTACIN"/>
</dbReference>
<dbReference type="PANTHER" id="PTHR10127">
    <property type="entry name" value="DISCOIDIN, CUB, EGF, LAMININ , AND ZINC METALLOPROTEASE DOMAIN CONTAINING"/>
    <property type="match status" value="1"/>
</dbReference>
<dbReference type="InterPro" id="IPR024079">
    <property type="entry name" value="MetalloPept_cat_dom_sf"/>
</dbReference>
<dbReference type="PROSITE" id="PS51864">
    <property type="entry name" value="ASTACIN"/>
    <property type="match status" value="1"/>
</dbReference>
<comment type="caution">
    <text evidence="5">The sequence shown here is derived from an EMBL/GenBank/DDBJ whole genome shotgun (WGS) entry which is preliminary data.</text>
</comment>
<dbReference type="EMBL" id="CATQJL010000112">
    <property type="protein sequence ID" value="CAJ0596166.1"/>
    <property type="molecule type" value="Genomic_DNA"/>
</dbReference>
<keyword evidence="2 3" id="KW-0482">Metalloprotease</keyword>
<evidence type="ECO:0000313" key="6">
    <source>
        <dbReference type="Proteomes" id="UP001176961"/>
    </source>
</evidence>
<feature type="active site" evidence="2">
    <location>
        <position position="155"/>
    </location>
</feature>
<evidence type="ECO:0000256" key="1">
    <source>
        <dbReference type="ARBA" id="ARBA00023157"/>
    </source>
</evidence>
<evidence type="ECO:0000256" key="2">
    <source>
        <dbReference type="PROSITE-ProRule" id="PRU01211"/>
    </source>
</evidence>
<protein>
    <recommendedName>
        <fullName evidence="3">Metalloendopeptidase</fullName>
        <ecNumber evidence="3">3.4.24.-</ecNumber>
    </recommendedName>
</protein>
<keyword evidence="1" id="KW-1015">Disulfide bond</keyword>
<keyword evidence="2 3" id="KW-0862">Zinc</keyword>
<feature type="binding site" evidence="2">
    <location>
        <position position="154"/>
    </location>
    <ligand>
        <name>Zn(2+)</name>
        <dbReference type="ChEBI" id="CHEBI:29105"/>
        <note>catalytic</note>
    </ligand>
</feature>
<feature type="binding site" evidence="2">
    <location>
        <position position="164"/>
    </location>
    <ligand>
        <name>Zn(2+)</name>
        <dbReference type="ChEBI" id="CHEBI:29105"/>
        <note>catalytic</note>
    </ligand>
</feature>
<evidence type="ECO:0000259" key="4">
    <source>
        <dbReference type="PROSITE" id="PS51864"/>
    </source>
</evidence>
<evidence type="ECO:0000313" key="5">
    <source>
        <dbReference type="EMBL" id="CAJ0596166.1"/>
    </source>
</evidence>
<dbReference type="SUPFAM" id="SSF55486">
    <property type="entry name" value="Metalloproteases ('zincins'), catalytic domain"/>
    <property type="match status" value="1"/>
</dbReference>
<evidence type="ECO:0000256" key="3">
    <source>
        <dbReference type="RuleBase" id="RU361183"/>
    </source>
</evidence>
<comment type="caution">
    <text evidence="2">Lacks conserved residue(s) required for the propagation of feature annotation.</text>
</comment>
<dbReference type="Proteomes" id="UP001176961">
    <property type="component" value="Unassembled WGS sequence"/>
</dbReference>
<keyword evidence="6" id="KW-1185">Reference proteome</keyword>
<dbReference type="GO" id="GO:0004222">
    <property type="term" value="F:metalloendopeptidase activity"/>
    <property type="evidence" value="ECO:0007669"/>
    <property type="project" value="UniProtKB-UniRule"/>
</dbReference>
<dbReference type="GO" id="GO:0006508">
    <property type="term" value="P:proteolysis"/>
    <property type="evidence" value="ECO:0007669"/>
    <property type="project" value="UniProtKB-KW"/>
</dbReference>
<dbReference type="SMART" id="SM00235">
    <property type="entry name" value="ZnMc"/>
    <property type="match status" value="1"/>
</dbReference>
<keyword evidence="2 3" id="KW-0479">Metal-binding</keyword>
<keyword evidence="2 3" id="KW-0645">Protease</keyword>
<dbReference type="PANTHER" id="PTHR10127:SF880">
    <property type="entry name" value="ZINC METALLOPROTEINASE NAS-5"/>
    <property type="match status" value="1"/>
</dbReference>
<dbReference type="Gene3D" id="3.40.390.10">
    <property type="entry name" value="Collagenase (Catalytic Domain)"/>
    <property type="match status" value="1"/>
</dbReference>
<name>A0AA36M3D2_CYLNA</name>
<proteinExistence type="predicted"/>
<dbReference type="Pfam" id="PF01400">
    <property type="entry name" value="Astacin"/>
    <property type="match status" value="1"/>
</dbReference>
<gene>
    <name evidence="5" type="ORF">CYNAS_LOCUS8149</name>
</gene>
<dbReference type="InterPro" id="IPR034035">
    <property type="entry name" value="Astacin-like_dom"/>
</dbReference>
<organism evidence="5 6">
    <name type="scientific">Cylicocyclus nassatus</name>
    <name type="common">Nematode worm</name>
    <dbReference type="NCBI Taxonomy" id="53992"/>
    <lineage>
        <taxon>Eukaryota</taxon>
        <taxon>Metazoa</taxon>
        <taxon>Ecdysozoa</taxon>
        <taxon>Nematoda</taxon>
        <taxon>Chromadorea</taxon>
        <taxon>Rhabditida</taxon>
        <taxon>Rhabditina</taxon>
        <taxon>Rhabditomorpha</taxon>
        <taxon>Strongyloidea</taxon>
        <taxon>Strongylidae</taxon>
        <taxon>Cylicocyclus</taxon>
    </lineage>
</organism>
<accession>A0AA36M3D2</accession>
<dbReference type="InterPro" id="IPR006026">
    <property type="entry name" value="Peptidase_Metallo"/>
</dbReference>
<dbReference type="EC" id="3.4.24.-" evidence="3"/>
<dbReference type="AlphaFoldDB" id="A0AA36M3D2"/>
<dbReference type="InterPro" id="IPR001506">
    <property type="entry name" value="Peptidase_M12A"/>
</dbReference>
<sequence>MVIDIANQDGGDIADLWEVAQYNWNEDEEFIQFSEDFSNNGTWYIRKLYNAVGFNSKKKWRYRDRQGHVIIPFVIKGPYKKWQKKRIRKAMNRIEANTCIRFRRKTRKQKDHIVIRNRFNAGCYSTVGRPGGASLLSLEANHKRTCMTDYIVLHELLHVVGLWHEHQRADRDRFIKVVRKNVAKGMKLQFKKVKPPQAYTYNVQYDYMSIMHYNKHTFAIGKRITMRTRDPRYQNLIGKVNDASPSDYLKVCRMYGCKGCEAFQLTRFKPPRYIMG</sequence>
<keyword evidence="2 3" id="KW-0378">Hydrolase</keyword>
<dbReference type="GO" id="GO:0008270">
    <property type="term" value="F:zinc ion binding"/>
    <property type="evidence" value="ECO:0007669"/>
    <property type="project" value="UniProtKB-UniRule"/>
</dbReference>
<comment type="cofactor">
    <cofactor evidence="2 3">
        <name>Zn(2+)</name>
        <dbReference type="ChEBI" id="CHEBI:29105"/>
    </cofactor>
    <text evidence="2 3">Binds 1 zinc ion per subunit.</text>
</comment>
<dbReference type="CDD" id="cd04280">
    <property type="entry name" value="ZnMc_astacin_like"/>
    <property type="match status" value="1"/>
</dbReference>